<protein>
    <submittedName>
        <fullName evidence="1">Uncharacterized protein</fullName>
    </submittedName>
</protein>
<accession>A0A1M2VYB3</accession>
<gene>
    <name evidence="1" type="ORF">TRAPUB_10927</name>
</gene>
<dbReference type="AlphaFoldDB" id="A0A1M2VYB3"/>
<dbReference type="Proteomes" id="UP000184267">
    <property type="component" value="Unassembled WGS sequence"/>
</dbReference>
<proteinExistence type="predicted"/>
<evidence type="ECO:0000313" key="1">
    <source>
        <dbReference type="EMBL" id="OJT12526.1"/>
    </source>
</evidence>
<dbReference type="EMBL" id="MNAD01000480">
    <property type="protein sequence ID" value="OJT12526.1"/>
    <property type="molecule type" value="Genomic_DNA"/>
</dbReference>
<sequence length="342" mass="38300">MSISVLMGPPPNPVVRPFPDLPTEIIIQIFEATARASRHGARSISLVCTWSRPIALPYLFATIVQRSKPSFSVSLSSGERRSEVRSRPSTPLRWGHLVRNLWTESIGVSTPSVEEDIFRACPNIENLALMSSSLRAVAQAIQARDTASPAEAHHLQSITLITHTFRYDWHFLVGAQLQDGSQVLHNITHLRILDMKVSAFCPHNLLPNLTHLALPYLDLGNNFEGDALRLPPGVLEHGTLQMIVLTIAEEKWLTNPWYQIARYPGKNTNSPKETFRTLVRWARQRDDRLHVVLSPRQGIELCTEWTAAARGDSSLWEEAAEARAHDSHGVGLPSSYPNVRSR</sequence>
<name>A0A1M2VYB3_TRAPU</name>
<evidence type="ECO:0000313" key="2">
    <source>
        <dbReference type="Proteomes" id="UP000184267"/>
    </source>
</evidence>
<reference evidence="1 2" key="1">
    <citation type="submission" date="2016-10" db="EMBL/GenBank/DDBJ databases">
        <title>Genome sequence of the basidiomycete white-rot fungus Trametes pubescens.</title>
        <authorList>
            <person name="Makela M.R."/>
            <person name="Granchi Z."/>
            <person name="Peng M."/>
            <person name="De Vries R.P."/>
            <person name="Grigoriev I."/>
            <person name="Riley R."/>
            <person name="Hilden K."/>
        </authorList>
    </citation>
    <scope>NUCLEOTIDE SEQUENCE [LARGE SCALE GENOMIC DNA]</scope>
    <source>
        <strain evidence="1 2">FBCC735</strain>
    </source>
</reference>
<keyword evidence="2" id="KW-1185">Reference proteome</keyword>
<dbReference type="OrthoDB" id="2795673at2759"/>
<dbReference type="STRING" id="154538.A0A1M2VYB3"/>
<organism evidence="1 2">
    <name type="scientific">Trametes pubescens</name>
    <name type="common">White-rot fungus</name>
    <dbReference type="NCBI Taxonomy" id="154538"/>
    <lineage>
        <taxon>Eukaryota</taxon>
        <taxon>Fungi</taxon>
        <taxon>Dikarya</taxon>
        <taxon>Basidiomycota</taxon>
        <taxon>Agaricomycotina</taxon>
        <taxon>Agaricomycetes</taxon>
        <taxon>Polyporales</taxon>
        <taxon>Polyporaceae</taxon>
        <taxon>Trametes</taxon>
    </lineage>
</organism>
<dbReference type="OMA" id="HNITHLH"/>
<comment type="caution">
    <text evidence="1">The sequence shown here is derived from an EMBL/GenBank/DDBJ whole genome shotgun (WGS) entry which is preliminary data.</text>
</comment>